<accession>A0A0R0EQ05</accession>
<reference evidence="2" key="3">
    <citation type="submission" date="2018-07" db="EMBL/GenBank/DDBJ databases">
        <title>WGS assembly of Glycine max.</title>
        <authorList>
            <person name="Schmutz J."/>
            <person name="Cannon S."/>
            <person name="Schlueter J."/>
            <person name="Ma J."/>
            <person name="Mitros T."/>
            <person name="Nelson W."/>
            <person name="Hyten D."/>
            <person name="Song Q."/>
            <person name="Thelen J."/>
            <person name="Cheng J."/>
            <person name="Xu D."/>
            <person name="Hellsten U."/>
            <person name="May G."/>
            <person name="Yu Y."/>
            <person name="Sakurai T."/>
            <person name="Umezawa T."/>
            <person name="Bhattacharyya M."/>
            <person name="Sandhu D."/>
            <person name="Valliyodan B."/>
            <person name="Lindquist E."/>
            <person name="Peto M."/>
            <person name="Grant D."/>
            <person name="Shu S."/>
            <person name="Goodstein D."/>
            <person name="Barry K."/>
            <person name="Futrell-Griggs M."/>
            <person name="Abernathy B."/>
            <person name="Du J."/>
            <person name="Tian Z."/>
            <person name="Zhu L."/>
            <person name="Gill N."/>
            <person name="Joshi T."/>
            <person name="Libault M."/>
            <person name="Sethuraman A."/>
            <person name="Zhang X."/>
            <person name="Shinozaki K."/>
            <person name="Nguyen H."/>
            <person name="Wing R."/>
            <person name="Cregan P."/>
            <person name="Specht J."/>
            <person name="Grimwood J."/>
            <person name="Rokhsar D."/>
            <person name="Stacey G."/>
            <person name="Shoemaker R."/>
            <person name="Jackson S."/>
        </authorList>
    </citation>
    <scope>NUCLEOTIDE SEQUENCE</scope>
    <source>
        <tissue evidence="2">Callus</tissue>
    </source>
</reference>
<keyword evidence="1" id="KW-1133">Transmembrane helix</keyword>
<dbReference type="EnsemblPlants" id="KRG92264">
    <property type="protein sequence ID" value="KRG92264"/>
    <property type="gene ID" value="GLYMA_20G200600"/>
</dbReference>
<dbReference type="AlphaFoldDB" id="A0A0R0EQ05"/>
<evidence type="ECO:0000256" key="1">
    <source>
        <dbReference type="SAM" id="Phobius"/>
    </source>
</evidence>
<evidence type="ECO:0000313" key="3">
    <source>
        <dbReference type="EnsemblPlants" id="KRG92264"/>
    </source>
</evidence>
<dbReference type="Proteomes" id="UP000008827">
    <property type="component" value="Chromosome 20"/>
</dbReference>
<evidence type="ECO:0000313" key="4">
    <source>
        <dbReference type="Proteomes" id="UP000008827"/>
    </source>
</evidence>
<name>A0A0R0EQ05_SOYBN</name>
<evidence type="ECO:0000313" key="2">
    <source>
        <dbReference type="EMBL" id="KRG92264.1"/>
    </source>
</evidence>
<keyword evidence="4" id="KW-1185">Reference proteome</keyword>
<protein>
    <submittedName>
        <fullName evidence="2 3">Uncharacterized protein</fullName>
    </submittedName>
</protein>
<feature type="transmembrane region" description="Helical" evidence="1">
    <location>
        <begin position="20"/>
        <end position="43"/>
    </location>
</feature>
<gene>
    <name evidence="2" type="ORF">GLYMA_20G200600</name>
</gene>
<reference evidence="3" key="2">
    <citation type="submission" date="2018-02" db="UniProtKB">
        <authorList>
            <consortium name="EnsemblPlants"/>
        </authorList>
    </citation>
    <scope>IDENTIFICATION</scope>
    <source>
        <strain evidence="3">Williams 82</strain>
    </source>
</reference>
<sequence>MLSDFGAKVLTLILHKEYALGFASLYTPSSLFSLYITFTTILFHIEYEFFLSEIILLQSNRINYFENYSGITMFNS</sequence>
<organism evidence="2">
    <name type="scientific">Glycine max</name>
    <name type="common">Soybean</name>
    <name type="synonym">Glycine hispida</name>
    <dbReference type="NCBI Taxonomy" id="3847"/>
    <lineage>
        <taxon>Eukaryota</taxon>
        <taxon>Viridiplantae</taxon>
        <taxon>Streptophyta</taxon>
        <taxon>Embryophyta</taxon>
        <taxon>Tracheophyta</taxon>
        <taxon>Spermatophyta</taxon>
        <taxon>Magnoliopsida</taxon>
        <taxon>eudicotyledons</taxon>
        <taxon>Gunneridae</taxon>
        <taxon>Pentapetalae</taxon>
        <taxon>rosids</taxon>
        <taxon>fabids</taxon>
        <taxon>Fabales</taxon>
        <taxon>Fabaceae</taxon>
        <taxon>Papilionoideae</taxon>
        <taxon>50 kb inversion clade</taxon>
        <taxon>NPAAA clade</taxon>
        <taxon>indigoferoid/millettioid clade</taxon>
        <taxon>Phaseoleae</taxon>
        <taxon>Glycine</taxon>
        <taxon>Glycine subgen. Soja</taxon>
    </lineage>
</organism>
<dbReference type="Gramene" id="KRG92264">
    <property type="protein sequence ID" value="KRG92264"/>
    <property type="gene ID" value="GLYMA_20G200600"/>
</dbReference>
<proteinExistence type="predicted"/>
<keyword evidence="1" id="KW-0472">Membrane</keyword>
<reference evidence="2 3" key="1">
    <citation type="journal article" date="2010" name="Nature">
        <title>Genome sequence of the palaeopolyploid soybean.</title>
        <authorList>
            <person name="Schmutz J."/>
            <person name="Cannon S.B."/>
            <person name="Schlueter J."/>
            <person name="Ma J."/>
            <person name="Mitros T."/>
            <person name="Nelson W."/>
            <person name="Hyten D.L."/>
            <person name="Song Q."/>
            <person name="Thelen J.J."/>
            <person name="Cheng J."/>
            <person name="Xu D."/>
            <person name="Hellsten U."/>
            <person name="May G.D."/>
            <person name="Yu Y."/>
            <person name="Sakurai T."/>
            <person name="Umezawa T."/>
            <person name="Bhattacharyya M.K."/>
            <person name="Sandhu D."/>
            <person name="Valliyodan B."/>
            <person name="Lindquist E."/>
            <person name="Peto M."/>
            <person name="Grant D."/>
            <person name="Shu S."/>
            <person name="Goodstein D."/>
            <person name="Barry K."/>
            <person name="Futrell-Griggs M."/>
            <person name="Abernathy B."/>
            <person name="Du J."/>
            <person name="Tian Z."/>
            <person name="Zhu L."/>
            <person name="Gill N."/>
            <person name="Joshi T."/>
            <person name="Libault M."/>
            <person name="Sethuraman A."/>
            <person name="Zhang X.-C."/>
            <person name="Shinozaki K."/>
            <person name="Nguyen H.T."/>
            <person name="Wing R.A."/>
            <person name="Cregan P."/>
            <person name="Specht J."/>
            <person name="Grimwood J."/>
            <person name="Rokhsar D."/>
            <person name="Stacey G."/>
            <person name="Shoemaker R.C."/>
            <person name="Jackson S.A."/>
        </authorList>
    </citation>
    <scope>NUCLEOTIDE SEQUENCE</scope>
    <source>
        <strain evidence="3">cv. Williams 82</strain>
        <tissue evidence="2">Callus</tissue>
    </source>
</reference>
<keyword evidence="1" id="KW-0812">Transmembrane</keyword>
<dbReference type="EMBL" id="CM000853">
    <property type="protein sequence ID" value="KRG92264.1"/>
    <property type="molecule type" value="Genomic_DNA"/>
</dbReference>
<dbReference type="InParanoid" id="A0A0R0EQ05"/>